<keyword evidence="4" id="KW-1185">Reference proteome</keyword>
<evidence type="ECO:0000259" key="2">
    <source>
        <dbReference type="PROSITE" id="PS50943"/>
    </source>
</evidence>
<reference evidence="4" key="1">
    <citation type="journal article" date="2019" name="Int. J. Syst. Evol. Microbiol.">
        <title>The Global Catalogue of Microorganisms (GCM) 10K type strain sequencing project: providing services to taxonomists for standard genome sequencing and annotation.</title>
        <authorList>
            <consortium name="The Broad Institute Genomics Platform"/>
            <consortium name="The Broad Institute Genome Sequencing Center for Infectious Disease"/>
            <person name="Wu L."/>
            <person name="Ma J."/>
        </authorList>
    </citation>
    <scope>NUCLEOTIDE SEQUENCE [LARGE SCALE GENOMIC DNA]</scope>
    <source>
        <strain evidence="4">JCM 17688</strain>
    </source>
</reference>
<feature type="compositionally biased region" description="Polar residues" evidence="1">
    <location>
        <begin position="44"/>
        <end position="56"/>
    </location>
</feature>
<dbReference type="SMART" id="SM00530">
    <property type="entry name" value="HTH_XRE"/>
    <property type="match status" value="1"/>
</dbReference>
<dbReference type="InterPro" id="IPR001387">
    <property type="entry name" value="Cro/C1-type_HTH"/>
</dbReference>
<comment type="caution">
    <text evidence="3">The sequence shown here is derived from an EMBL/GenBank/DDBJ whole genome shotgun (WGS) entry which is preliminary data.</text>
</comment>
<sequence>MPRDDNAIEWGTYGDSLANRLVTLRKARGYTQDTLADRAGVHRNQVSNIERNTSSGDRVADPHMSTIYSLAAALDVPPSALLPDVDRRVAARSAEQASIEALSRVENELRALISGERGPDGDRPRA</sequence>
<dbReference type="CDD" id="cd00093">
    <property type="entry name" value="HTH_XRE"/>
    <property type="match status" value="1"/>
</dbReference>
<dbReference type="PROSITE" id="PS50943">
    <property type="entry name" value="HTH_CROC1"/>
    <property type="match status" value="1"/>
</dbReference>
<dbReference type="EMBL" id="BAABFR010000076">
    <property type="protein sequence ID" value="GAA4400067.1"/>
    <property type="molecule type" value="Genomic_DNA"/>
</dbReference>
<name>A0ABP8K3I2_9ACTN</name>
<dbReference type="InterPro" id="IPR010982">
    <property type="entry name" value="Lambda_DNA-bd_dom_sf"/>
</dbReference>
<accession>A0ABP8K3I2</accession>
<dbReference type="RefSeq" id="WP_344999004.1">
    <property type="nucleotide sequence ID" value="NZ_BAABFR010000076.1"/>
</dbReference>
<evidence type="ECO:0000313" key="3">
    <source>
        <dbReference type="EMBL" id="GAA4400067.1"/>
    </source>
</evidence>
<protein>
    <recommendedName>
        <fullName evidence="2">HTH cro/C1-type domain-containing protein</fullName>
    </recommendedName>
</protein>
<dbReference type="Pfam" id="PF01381">
    <property type="entry name" value="HTH_3"/>
    <property type="match status" value="1"/>
</dbReference>
<evidence type="ECO:0000256" key="1">
    <source>
        <dbReference type="SAM" id="MobiDB-lite"/>
    </source>
</evidence>
<gene>
    <name evidence="3" type="ORF">GCM10023147_38300</name>
</gene>
<organism evidence="3 4">
    <name type="scientific">Tsukamurella soli</name>
    <dbReference type="NCBI Taxonomy" id="644556"/>
    <lineage>
        <taxon>Bacteria</taxon>
        <taxon>Bacillati</taxon>
        <taxon>Actinomycetota</taxon>
        <taxon>Actinomycetes</taxon>
        <taxon>Mycobacteriales</taxon>
        <taxon>Tsukamurellaceae</taxon>
        <taxon>Tsukamurella</taxon>
    </lineage>
</organism>
<evidence type="ECO:0000313" key="4">
    <source>
        <dbReference type="Proteomes" id="UP001500635"/>
    </source>
</evidence>
<dbReference type="SUPFAM" id="SSF47413">
    <property type="entry name" value="lambda repressor-like DNA-binding domains"/>
    <property type="match status" value="1"/>
</dbReference>
<feature type="domain" description="HTH cro/C1-type" evidence="2">
    <location>
        <begin position="21"/>
        <end position="81"/>
    </location>
</feature>
<proteinExistence type="predicted"/>
<feature type="region of interest" description="Disordered" evidence="1">
    <location>
        <begin position="39"/>
        <end position="61"/>
    </location>
</feature>
<dbReference type="Gene3D" id="1.10.260.40">
    <property type="entry name" value="lambda repressor-like DNA-binding domains"/>
    <property type="match status" value="1"/>
</dbReference>
<dbReference type="Proteomes" id="UP001500635">
    <property type="component" value="Unassembled WGS sequence"/>
</dbReference>